<comment type="caution">
    <text evidence="2">The sequence shown here is derived from an EMBL/GenBank/DDBJ whole genome shotgun (WGS) entry which is preliminary data.</text>
</comment>
<feature type="region of interest" description="Disordered" evidence="1">
    <location>
        <begin position="85"/>
        <end position="203"/>
    </location>
</feature>
<name>A0A9W8NAR0_9PEZI</name>
<evidence type="ECO:0000313" key="2">
    <source>
        <dbReference type="EMBL" id="KAJ3566684.1"/>
    </source>
</evidence>
<feature type="compositionally biased region" description="Basic residues" evidence="1">
    <location>
        <begin position="193"/>
        <end position="203"/>
    </location>
</feature>
<sequence>MGFLSLSKAKERSISTLPTATYPYAFSADNLTVTTMSTTSSSTSGSRPTSRQYDTGFPDSFASCTTSMRHPDAIIDPGFAISSEHIDPSKSLHRSRKSMLRKHRKTISHGKIDEEELAKLVMERPSSRPSEASSLLDQAGSKSYDPNTSITRPSTADTGSLGRVKESESVLGLSPGFRFTGDDTLDKDERRKSNFFRKLVNKP</sequence>
<protein>
    <submittedName>
        <fullName evidence="2">Uncharacterized protein</fullName>
    </submittedName>
</protein>
<keyword evidence="3" id="KW-1185">Reference proteome</keyword>
<feature type="compositionally biased region" description="Basic residues" evidence="1">
    <location>
        <begin position="91"/>
        <end position="108"/>
    </location>
</feature>
<feature type="compositionally biased region" description="Low complexity" evidence="1">
    <location>
        <begin position="36"/>
        <end position="50"/>
    </location>
</feature>
<feature type="region of interest" description="Disordered" evidence="1">
    <location>
        <begin position="36"/>
        <end position="55"/>
    </location>
</feature>
<feature type="compositionally biased region" description="Polar residues" evidence="1">
    <location>
        <begin position="140"/>
        <end position="158"/>
    </location>
</feature>
<reference evidence="2" key="1">
    <citation type="submission" date="2022-07" db="EMBL/GenBank/DDBJ databases">
        <title>Genome Sequence of Xylaria arbuscula.</title>
        <authorList>
            <person name="Buettner E."/>
        </authorList>
    </citation>
    <scope>NUCLEOTIDE SEQUENCE</scope>
    <source>
        <strain evidence="2">VT107</strain>
    </source>
</reference>
<gene>
    <name evidence="2" type="ORF">NPX13_g7046</name>
</gene>
<proteinExistence type="predicted"/>
<dbReference type="AlphaFoldDB" id="A0A9W8NAR0"/>
<evidence type="ECO:0000256" key="1">
    <source>
        <dbReference type="SAM" id="MobiDB-lite"/>
    </source>
</evidence>
<dbReference type="EMBL" id="JANPWZ010001329">
    <property type="protein sequence ID" value="KAJ3566684.1"/>
    <property type="molecule type" value="Genomic_DNA"/>
</dbReference>
<accession>A0A9W8NAR0</accession>
<feature type="compositionally biased region" description="Basic and acidic residues" evidence="1">
    <location>
        <begin position="117"/>
        <end position="126"/>
    </location>
</feature>
<dbReference type="Proteomes" id="UP001148614">
    <property type="component" value="Unassembled WGS sequence"/>
</dbReference>
<organism evidence="2 3">
    <name type="scientific">Xylaria arbuscula</name>
    <dbReference type="NCBI Taxonomy" id="114810"/>
    <lineage>
        <taxon>Eukaryota</taxon>
        <taxon>Fungi</taxon>
        <taxon>Dikarya</taxon>
        <taxon>Ascomycota</taxon>
        <taxon>Pezizomycotina</taxon>
        <taxon>Sordariomycetes</taxon>
        <taxon>Xylariomycetidae</taxon>
        <taxon>Xylariales</taxon>
        <taxon>Xylariaceae</taxon>
        <taxon>Xylaria</taxon>
    </lineage>
</organism>
<dbReference type="VEuPathDB" id="FungiDB:F4678DRAFT_458768"/>
<feature type="compositionally biased region" description="Low complexity" evidence="1">
    <location>
        <begin position="127"/>
        <end position="136"/>
    </location>
</feature>
<evidence type="ECO:0000313" key="3">
    <source>
        <dbReference type="Proteomes" id="UP001148614"/>
    </source>
</evidence>